<evidence type="ECO:0000313" key="2">
    <source>
        <dbReference type="EMBL" id="KDQ32856.1"/>
    </source>
</evidence>
<dbReference type="AlphaFoldDB" id="A0A067PAG7"/>
<protein>
    <submittedName>
        <fullName evidence="2">Uncharacterized protein</fullName>
    </submittedName>
</protein>
<gene>
    <name evidence="2" type="ORF">PLEOSDRAFT_164822</name>
</gene>
<proteinExistence type="predicted"/>
<sequence>MTTSTKSLSVDTACPPFGQMASRIYASQILPFRHLPVQTVRPLPPTPTSAESRLEIPSSPISSKPLPTLPHSPISMPDISIIPATPLPSSPSSPKTFLSTGGNSIEAAMVSAPITLNSQRARHVPLRVCTAPEVLQRHSLSNSSSLTPTHSPVSTSPAPVSPLASDIPQPPSPTTARRRRLNKLQRHLGESIPPELVHSPSGRGRSLSITLGVSLDSSDSGGDLVFERSENLRAKDPGTDKVYDEFGSLSRFWRKCTQTSNQRIDVTRLVESDATDDEDDTSLGSGRGSDEYQWVVSRASKVEVAGTEARRAAHRYSKRWVREQGGRRWEEHDYNDVLKLLRKL</sequence>
<dbReference type="Proteomes" id="UP000027073">
    <property type="component" value="Unassembled WGS sequence"/>
</dbReference>
<evidence type="ECO:0000256" key="1">
    <source>
        <dbReference type="SAM" id="MobiDB-lite"/>
    </source>
</evidence>
<organism evidence="2 3">
    <name type="scientific">Pleurotus ostreatus (strain PC15)</name>
    <name type="common">Oyster mushroom</name>
    <dbReference type="NCBI Taxonomy" id="1137138"/>
    <lineage>
        <taxon>Eukaryota</taxon>
        <taxon>Fungi</taxon>
        <taxon>Dikarya</taxon>
        <taxon>Basidiomycota</taxon>
        <taxon>Agaricomycotina</taxon>
        <taxon>Agaricomycetes</taxon>
        <taxon>Agaricomycetidae</taxon>
        <taxon>Agaricales</taxon>
        <taxon>Pleurotineae</taxon>
        <taxon>Pleurotaceae</taxon>
        <taxon>Pleurotus</taxon>
    </lineage>
</organism>
<feature type="region of interest" description="Disordered" evidence="1">
    <location>
        <begin position="41"/>
        <end position="70"/>
    </location>
</feature>
<dbReference type="OrthoDB" id="2980827at2759"/>
<dbReference type="InParanoid" id="A0A067PAG7"/>
<dbReference type="EMBL" id="KL198004">
    <property type="protein sequence ID" value="KDQ32856.1"/>
    <property type="molecule type" value="Genomic_DNA"/>
</dbReference>
<dbReference type="VEuPathDB" id="FungiDB:PLEOSDRAFT_164822"/>
<dbReference type="HOGENOM" id="CLU_829209_0_0_1"/>
<name>A0A067PAG7_PLEO1</name>
<feature type="compositionally biased region" description="Low complexity" evidence="1">
    <location>
        <begin position="56"/>
        <end position="70"/>
    </location>
</feature>
<accession>A0A067PAG7</accession>
<evidence type="ECO:0000313" key="3">
    <source>
        <dbReference type="Proteomes" id="UP000027073"/>
    </source>
</evidence>
<feature type="region of interest" description="Disordered" evidence="1">
    <location>
        <begin position="139"/>
        <end position="177"/>
    </location>
</feature>
<feature type="compositionally biased region" description="Low complexity" evidence="1">
    <location>
        <begin position="143"/>
        <end position="165"/>
    </location>
</feature>
<reference evidence="3" key="1">
    <citation type="journal article" date="2014" name="Proc. Natl. Acad. Sci. U.S.A.">
        <title>Extensive sampling of basidiomycete genomes demonstrates inadequacy of the white-rot/brown-rot paradigm for wood decay fungi.</title>
        <authorList>
            <person name="Riley R."/>
            <person name="Salamov A.A."/>
            <person name="Brown D.W."/>
            <person name="Nagy L.G."/>
            <person name="Floudas D."/>
            <person name="Held B.W."/>
            <person name="Levasseur A."/>
            <person name="Lombard V."/>
            <person name="Morin E."/>
            <person name="Otillar R."/>
            <person name="Lindquist E.A."/>
            <person name="Sun H."/>
            <person name="LaButti K.M."/>
            <person name="Schmutz J."/>
            <person name="Jabbour D."/>
            <person name="Luo H."/>
            <person name="Baker S.E."/>
            <person name="Pisabarro A.G."/>
            <person name="Walton J.D."/>
            <person name="Blanchette R.A."/>
            <person name="Henrissat B."/>
            <person name="Martin F."/>
            <person name="Cullen D."/>
            <person name="Hibbett D.S."/>
            <person name="Grigoriev I.V."/>
        </authorList>
    </citation>
    <scope>NUCLEOTIDE SEQUENCE [LARGE SCALE GENOMIC DNA]</scope>
    <source>
        <strain evidence="3">PC15</strain>
    </source>
</reference>